<evidence type="ECO:0000256" key="4">
    <source>
        <dbReference type="ARBA" id="ARBA00022679"/>
    </source>
</evidence>
<evidence type="ECO:0000256" key="2">
    <source>
        <dbReference type="ARBA" id="ARBA00012438"/>
    </source>
</evidence>
<sequence length="666" mass="73982">MTLTPLPNAADGDVAQRLRGGQWNSEGFGPVTAWPNALRQTVEILLAAAFPMFLVWGPERRIIYNDAYRSILGAKHPYALGRSFWDVWPEVRDQIEPVIDQAFAGASSFFEDLQVTLERDGRQASAWFTFSYSPIPAEGVVPGALCVCVETTSAVMERAARQESEHTLLFLDRLTKGTSALPSADAVMRRTAQLVGEHLGVSVCAYADMDEDEDGFTIRGDWAAPGSTSIVGHYQLADFGQLAVANLSRGLPLVINDNLAEIAPHEAATFQAIGIGSTICMPLVREGRLRALMAVHHKGPHIWTDREQALVREVTERSWAFVERVGAQAELRSREEELRRITDAAPLLIAYIDQERRYRFVNQAYQDWFGQPREAIQGRRVEDLLGEAYTLARPHLEAALAGERVTFERRLDYPVAGLRDVQVDYIPRRSPAGEVVGVYAVTADVTKRLEAERALVQSEARLRLATEYAEVGLWDVDEINGLLFWDDRVRAAFGVLPGTPVSMRDFYDGLHPDDLEATSKAYAAAADPLQRAVYDVDYRTISPQDGAVRWVSAKGRGVFDETGRCVRVVGTAIDITERQRLSRQLREESERVQLALEAGAIMGTWVWDVAADRITGDERFAQAFGLSVDDCRSGLPIATAFGSIHPDDVERVREGRQASGRRQVRT</sequence>
<evidence type="ECO:0000256" key="1">
    <source>
        <dbReference type="ARBA" id="ARBA00000085"/>
    </source>
</evidence>
<gene>
    <name evidence="8" type="ORF">C1707_15095</name>
    <name evidence="9" type="ORF">CFHF_06090</name>
</gene>
<dbReference type="InterPro" id="IPR003018">
    <property type="entry name" value="GAF"/>
</dbReference>
<dbReference type="KEGG" id="cfh:C1707_15095"/>
<name>A0A2N5CWY7_9CAUL</name>
<proteinExistence type="predicted"/>
<dbReference type="InterPro" id="IPR000014">
    <property type="entry name" value="PAS"/>
</dbReference>
<dbReference type="CDD" id="cd00130">
    <property type="entry name" value="PAS"/>
    <property type="match status" value="2"/>
</dbReference>
<dbReference type="PANTHER" id="PTHR43304">
    <property type="entry name" value="PHYTOCHROME-LIKE PROTEIN CPH1"/>
    <property type="match status" value="1"/>
</dbReference>
<dbReference type="OrthoDB" id="341208at2"/>
<evidence type="ECO:0000313" key="11">
    <source>
        <dbReference type="Proteomes" id="UP000281192"/>
    </source>
</evidence>
<evidence type="ECO:0000313" key="9">
    <source>
        <dbReference type="EMBL" id="PLR18321.1"/>
    </source>
</evidence>
<dbReference type="SUPFAM" id="SSF55785">
    <property type="entry name" value="PYP-like sensor domain (PAS domain)"/>
    <property type="match status" value="4"/>
</dbReference>
<keyword evidence="4" id="KW-0808">Transferase</keyword>
<feature type="domain" description="PAS" evidence="6">
    <location>
        <begin position="334"/>
        <end position="403"/>
    </location>
</feature>
<dbReference type="Pfam" id="PF08448">
    <property type="entry name" value="PAS_4"/>
    <property type="match status" value="2"/>
</dbReference>
<reference evidence="9 10" key="1">
    <citation type="submission" date="2017-12" db="EMBL/GenBank/DDBJ databases">
        <title>The genome sequence of Caulobacter flavus CGMCC1 15093.</title>
        <authorList>
            <person name="Gao J."/>
            <person name="Mao X."/>
            <person name="Sun J."/>
        </authorList>
    </citation>
    <scope>NUCLEOTIDE SEQUENCE [LARGE SCALE GENOMIC DNA]</scope>
    <source>
        <strain evidence="9 10">CGMCC1 15093</strain>
    </source>
</reference>
<dbReference type="SUPFAM" id="SSF55781">
    <property type="entry name" value="GAF domain-like"/>
    <property type="match status" value="1"/>
</dbReference>
<feature type="domain" description="PAC" evidence="7">
    <location>
        <begin position="534"/>
        <end position="587"/>
    </location>
</feature>
<comment type="catalytic activity">
    <reaction evidence="1">
        <text>ATP + protein L-histidine = ADP + protein N-phospho-L-histidine.</text>
        <dbReference type="EC" id="2.7.13.3"/>
    </reaction>
</comment>
<dbReference type="AlphaFoldDB" id="A0A2N5CWY7"/>
<feature type="domain" description="PAS" evidence="6">
    <location>
        <begin position="458"/>
        <end position="536"/>
    </location>
</feature>
<organism evidence="9 10">
    <name type="scientific">Caulobacter flavus</name>
    <dbReference type="NCBI Taxonomy" id="1679497"/>
    <lineage>
        <taxon>Bacteria</taxon>
        <taxon>Pseudomonadati</taxon>
        <taxon>Pseudomonadota</taxon>
        <taxon>Alphaproteobacteria</taxon>
        <taxon>Caulobacterales</taxon>
        <taxon>Caulobacteraceae</taxon>
        <taxon>Caulobacter</taxon>
    </lineage>
</organism>
<dbReference type="RefSeq" id="WP_101712130.1">
    <property type="nucleotide sequence ID" value="NZ_CP026100.1"/>
</dbReference>
<dbReference type="Gene3D" id="3.30.450.20">
    <property type="entry name" value="PAS domain"/>
    <property type="match status" value="4"/>
</dbReference>
<dbReference type="InterPro" id="IPR013656">
    <property type="entry name" value="PAS_4"/>
</dbReference>
<keyword evidence="3" id="KW-0597">Phosphoprotein</keyword>
<dbReference type="Gene3D" id="3.30.450.40">
    <property type="match status" value="1"/>
</dbReference>
<evidence type="ECO:0000259" key="7">
    <source>
        <dbReference type="PROSITE" id="PS50113"/>
    </source>
</evidence>
<feature type="domain" description="PAC" evidence="7">
    <location>
        <begin position="405"/>
        <end position="457"/>
    </location>
</feature>
<dbReference type="PROSITE" id="PS50112">
    <property type="entry name" value="PAS"/>
    <property type="match status" value="2"/>
</dbReference>
<evidence type="ECO:0000256" key="3">
    <source>
        <dbReference type="ARBA" id="ARBA00022553"/>
    </source>
</evidence>
<dbReference type="EC" id="2.7.13.3" evidence="2"/>
<evidence type="ECO:0000256" key="5">
    <source>
        <dbReference type="ARBA" id="ARBA00022777"/>
    </source>
</evidence>
<dbReference type="EMBL" id="CP026100">
    <property type="protein sequence ID" value="AYV47480.1"/>
    <property type="molecule type" value="Genomic_DNA"/>
</dbReference>
<dbReference type="Gene3D" id="2.10.70.100">
    <property type="match status" value="1"/>
</dbReference>
<dbReference type="EMBL" id="PJRQ01000011">
    <property type="protein sequence ID" value="PLR18321.1"/>
    <property type="molecule type" value="Genomic_DNA"/>
</dbReference>
<evidence type="ECO:0000313" key="8">
    <source>
        <dbReference type="EMBL" id="AYV47480.1"/>
    </source>
</evidence>
<dbReference type="SMART" id="SM00091">
    <property type="entry name" value="PAS"/>
    <property type="match status" value="4"/>
</dbReference>
<dbReference type="PANTHER" id="PTHR43304:SF1">
    <property type="entry name" value="PAC DOMAIN-CONTAINING PROTEIN"/>
    <property type="match status" value="1"/>
</dbReference>
<dbReference type="Pfam" id="PF01590">
    <property type="entry name" value="GAF"/>
    <property type="match status" value="1"/>
</dbReference>
<dbReference type="NCBIfam" id="TIGR00229">
    <property type="entry name" value="sensory_box"/>
    <property type="match status" value="2"/>
</dbReference>
<dbReference type="InterPro" id="IPR000700">
    <property type="entry name" value="PAS-assoc_C"/>
</dbReference>
<dbReference type="SMART" id="SM00065">
    <property type="entry name" value="GAF"/>
    <property type="match status" value="1"/>
</dbReference>
<dbReference type="Proteomes" id="UP000281192">
    <property type="component" value="Chromosome"/>
</dbReference>
<dbReference type="Pfam" id="PF08447">
    <property type="entry name" value="PAS_3"/>
    <property type="match status" value="1"/>
</dbReference>
<dbReference type="Proteomes" id="UP000234483">
    <property type="component" value="Unassembled WGS sequence"/>
</dbReference>
<protein>
    <recommendedName>
        <fullName evidence="2">histidine kinase</fullName>
        <ecNumber evidence="2">2.7.13.3</ecNumber>
    </recommendedName>
</protein>
<keyword evidence="5" id="KW-0418">Kinase</keyword>
<dbReference type="InterPro" id="IPR052162">
    <property type="entry name" value="Sensor_kinase/Photoreceptor"/>
</dbReference>
<reference evidence="8 11" key="2">
    <citation type="submission" date="2018-01" db="EMBL/GenBank/DDBJ databases">
        <title>Complete genome sequence of Caulobacter flavus RHGG3.</title>
        <authorList>
            <person name="Yang E."/>
        </authorList>
    </citation>
    <scope>NUCLEOTIDE SEQUENCE [LARGE SCALE GENOMIC DNA]</scope>
    <source>
        <strain evidence="8 11">RHGG3</strain>
    </source>
</reference>
<dbReference type="InterPro" id="IPR013655">
    <property type="entry name" value="PAS_fold_3"/>
</dbReference>
<evidence type="ECO:0000313" key="10">
    <source>
        <dbReference type="Proteomes" id="UP000234483"/>
    </source>
</evidence>
<dbReference type="GO" id="GO:0004673">
    <property type="term" value="F:protein histidine kinase activity"/>
    <property type="evidence" value="ECO:0007669"/>
    <property type="project" value="UniProtKB-EC"/>
</dbReference>
<dbReference type="InterPro" id="IPR029016">
    <property type="entry name" value="GAF-like_dom_sf"/>
</dbReference>
<accession>A0A2N5CWY7</accession>
<keyword evidence="11" id="KW-1185">Reference proteome</keyword>
<dbReference type="InterPro" id="IPR035965">
    <property type="entry name" value="PAS-like_dom_sf"/>
</dbReference>
<evidence type="ECO:0000259" key="6">
    <source>
        <dbReference type="PROSITE" id="PS50112"/>
    </source>
</evidence>
<dbReference type="PROSITE" id="PS50113">
    <property type="entry name" value="PAC"/>
    <property type="match status" value="2"/>
</dbReference>